<keyword evidence="3" id="KW-0472">Membrane</keyword>
<name>A0A0M2NIE1_9FIRM</name>
<feature type="region of interest" description="Disordered" evidence="2">
    <location>
        <begin position="301"/>
        <end position="320"/>
    </location>
</feature>
<keyword evidence="5" id="KW-1185">Reference proteome</keyword>
<dbReference type="STRING" id="270498.CHK_0212"/>
<feature type="coiled-coil region" evidence="1">
    <location>
        <begin position="228"/>
        <end position="255"/>
    </location>
</feature>
<dbReference type="Proteomes" id="UP000034076">
    <property type="component" value="Unassembled WGS sequence"/>
</dbReference>
<evidence type="ECO:0008006" key="6">
    <source>
        <dbReference type="Google" id="ProtNLM"/>
    </source>
</evidence>
<keyword evidence="3" id="KW-1133">Transmembrane helix</keyword>
<comment type="caution">
    <text evidence="4">The sequence shown here is derived from an EMBL/GenBank/DDBJ whole genome shotgun (WGS) entry which is preliminary data.</text>
</comment>
<organism evidence="4 5">
    <name type="scientific">Christensenella hongkongensis</name>
    <dbReference type="NCBI Taxonomy" id="270498"/>
    <lineage>
        <taxon>Bacteria</taxon>
        <taxon>Bacillati</taxon>
        <taxon>Bacillota</taxon>
        <taxon>Clostridia</taxon>
        <taxon>Christensenellales</taxon>
        <taxon>Christensenellaceae</taxon>
        <taxon>Christensenella</taxon>
    </lineage>
</organism>
<evidence type="ECO:0000256" key="1">
    <source>
        <dbReference type="SAM" id="Coils"/>
    </source>
</evidence>
<reference evidence="4 5" key="1">
    <citation type="submission" date="2015-04" db="EMBL/GenBank/DDBJ databases">
        <title>Draft genome sequence of bacteremic isolate Catabacter hongkongensis type strain HKU16T.</title>
        <authorList>
            <person name="Lau S.K."/>
            <person name="Teng J.L."/>
            <person name="Huang Y."/>
            <person name="Curreem S.O."/>
            <person name="Tsui S.K."/>
            <person name="Woo P.C."/>
        </authorList>
    </citation>
    <scope>NUCLEOTIDE SEQUENCE [LARGE SCALE GENOMIC DNA]</scope>
    <source>
        <strain evidence="4 5">HKU16</strain>
    </source>
</reference>
<evidence type="ECO:0000313" key="4">
    <source>
        <dbReference type="EMBL" id="KKI52304.1"/>
    </source>
</evidence>
<feature type="region of interest" description="Disordered" evidence="2">
    <location>
        <begin position="1"/>
        <end position="48"/>
    </location>
</feature>
<sequence>MQKVAAERRRLGEEDVRIYERKKTARPQQRQQQRRSVSPTKTYERPTSIRQTGVKNMVGGRNLTPAYEGARVTQRSYQQSYAQRAREVEEYYNTPNPNSLRSRQESYDDRYRYDGRYRYNDGMRYEATTRPRSRYGGTAGNDYQRGYYDEKPRKAANYAGYKPAPKRKIIHGFDMDESNTQQSANYSGVKPIAVEYEGQKRKGVVSTILLIAFVFAILSGIVIRYAAISSANNTNTQIESNITELSAELDKLKMDIALKDDLNSIQQTASTKLGMSYPTEDQIVYVDPADDPPVATVQEEAQSGGAAVSEPETVEQQQAADQSDAGIMGFLNSIVQGVKSLFQN</sequence>
<feature type="compositionally biased region" description="Basic and acidic residues" evidence="2">
    <location>
        <begin position="1"/>
        <end position="22"/>
    </location>
</feature>
<evidence type="ECO:0000256" key="2">
    <source>
        <dbReference type="SAM" id="MobiDB-lite"/>
    </source>
</evidence>
<keyword evidence="3" id="KW-0812">Transmembrane</keyword>
<feature type="transmembrane region" description="Helical" evidence="3">
    <location>
        <begin position="208"/>
        <end position="227"/>
    </location>
</feature>
<dbReference type="AlphaFoldDB" id="A0A0M2NIE1"/>
<accession>A0A0M2NIE1</accession>
<evidence type="ECO:0000256" key="3">
    <source>
        <dbReference type="SAM" id="Phobius"/>
    </source>
</evidence>
<dbReference type="EMBL" id="LAYJ01000029">
    <property type="protein sequence ID" value="KKI52304.1"/>
    <property type="molecule type" value="Genomic_DNA"/>
</dbReference>
<evidence type="ECO:0000313" key="5">
    <source>
        <dbReference type="Proteomes" id="UP000034076"/>
    </source>
</evidence>
<gene>
    <name evidence="4" type="ORF">CHK_0212</name>
</gene>
<protein>
    <recommendedName>
        <fullName evidence="6">Cell division protein FtsL</fullName>
    </recommendedName>
</protein>
<keyword evidence="1" id="KW-0175">Coiled coil</keyword>
<proteinExistence type="predicted"/>